<name>A0A512D4G1_9MICO</name>
<protein>
    <submittedName>
        <fullName evidence="2">Uncharacterized protein</fullName>
    </submittedName>
</protein>
<evidence type="ECO:0000256" key="1">
    <source>
        <dbReference type="SAM" id="MobiDB-lite"/>
    </source>
</evidence>
<dbReference type="EMBL" id="BJYX01000019">
    <property type="protein sequence ID" value="GEO31352.1"/>
    <property type="molecule type" value="Genomic_DNA"/>
</dbReference>
<evidence type="ECO:0000313" key="2">
    <source>
        <dbReference type="EMBL" id="GEO31352.1"/>
    </source>
</evidence>
<gene>
    <name evidence="2" type="ORF">TAE01_31620</name>
</gene>
<organism evidence="2 3">
    <name type="scientific">Terrabacter aerolatus</name>
    <dbReference type="NCBI Taxonomy" id="422442"/>
    <lineage>
        <taxon>Bacteria</taxon>
        <taxon>Bacillati</taxon>
        <taxon>Actinomycetota</taxon>
        <taxon>Actinomycetes</taxon>
        <taxon>Micrococcales</taxon>
        <taxon>Intrasporangiaceae</taxon>
        <taxon>Terrabacter</taxon>
    </lineage>
</organism>
<feature type="region of interest" description="Disordered" evidence="1">
    <location>
        <begin position="1"/>
        <end position="82"/>
    </location>
</feature>
<accession>A0A512D4G1</accession>
<dbReference type="Proteomes" id="UP000321534">
    <property type="component" value="Unassembled WGS sequence"/>
</dbReference>
<evidence type="ECO:0000313" key="3">
    <source>
        <dbReference type="Proteomes" id="UP000321534"/>
    </source>
</evidence>
<dbReference type="AlphaFoldDB" id="A0A512D4G1"/>
<proteinExistence type="predicted"/>
<comment type="caution">
    <text evidence="2">The sequence shown here is derived from an EMBL/GenBank/DDBJ whole genome shotgun (WGS) entry which is preliminary data.</text>
</comment>
<sequence>MKAMTFPMRPPSRTREAAPTGIRPTVDSRAPRPGGVDNGAGPTTGPPTPAAHPAAHTSDPKGPEMSGGPRPGEDEGHLTRLAPGGRSQIALVLYPWGEHRCQWWTLDLRIANRDVTTRADFWRYVTTREIR</sequence>
<reference evidence="2 3" key="1">
    <citation type="submission" date="2019-07" db="EMBL/GenBank/DDBJ databases">
        <title>Whole genome shotgun sequence of Terrabacter aerolatus NBRC 106305.</title>
        <authorList>
            <person name="Hosoyama A."/>
            <person name="Uohara A."/>
            <person name="Ohji S."/>
            <person name="Ichikawa N."/>
        </authorList>
    </citation>
    <scope>NUCLEOTIDE SEQUENCE [LARGE SCALE GENOMIC DNA]</scope>
    <source>
        <strain evidence="2 3">NBRC 106305</strain>
    </source>
</reference>
<keyword evidence="3" id="KW-1185">Reference proteome</keyword>